<keyword evidence="5" id="KW-1185">Reference proteome</keyword>
<dbReference type="EMBL" id="FORH01000008">
    <property type="protein sequence ID" value="SFK01319.1"/>
    <property type="molecule type" value="Genomic_DNA"/>
</dbReference>
<evidence type="ECO:0000259" key="3">
    <source>
        <dbReference type="Pfam" id="PF06904"/>
    </source>
</evidence>
<dbReference type="AlphaFoldDB" id="A0A1I3W1U5"/>
<protein>
    <submittedName>
        <fullName evidence="4">Uncharacterized conserved protein</fullName>
    </submittedName>
</protein>
<dbReference type="STRING" id="588602.SAMN04487991_3526"/>
<organism evidence="4 5">
    <name type="scientific">Celeribacter neptunius</name>
    <dbReference type="NCBI Taxonomy" id="588602"/>
    <lineage>
        <taxon>Bacteria</taxon>
        <taxon>Pseudomonadati</taxon>
        <taxon>Pseudomonadota</taxon>
        <taxon>Alphaproteobacteria</taxon>
        <taxon>Rhodobacterales</taxon>
        <taxon>Roseobacteraceae</taxon>
        <taxon>Celeribacter</taxon>
    </lineage>
</organism>
<feature type="signal peptide" evidence="2">
    <location>
        <begin position="1"/>
        <end position="21"/>
    </location>
</feature>
<evidence type="ECO:0000256" key="2">
    <source>
        <dbReference type="SAM" id="SignalP"/>
    </source>
</evidence>
<accession>A0A1I3W1U5</accession>
<feature type="domain" description="Extensin-like C-terminal" evidence="3">
    <location>
        <begin position="134"/>
        <end position="287"/>
    </location>
</feature>
<dbReference type="Proteomes" id="UP000199630">
    <property type="component" value="Unassembled WGS sequence"/>
</dbReference>
<reference evidence="5" key="1">
    <citation type="submission" date="2016-10" db="EMBL/GenBank/DDBJ databases">
        <authorList>
            <person name="Varghese N."/>
            <person name="Submissions S."/>
        </authorList>
    </citation>
    <scope>NUCLEOTIDE SEQUENCE [LARGE SCALE GENOMIC DNA]</scope>
    <source>
        <strain evidence="5">DSM 26471</strain>
    </source>
</reference>
<evidence type="ECO:0000313" key="4">
    <source>
        <dbReference type="EMBL" id="SFK01319.1"/>
    </source>
</evidence>
<feature type="chain" id="PRO_5011630131" evidence="2">
    <location>
        <begin position="22"/>
        <end position="287"/>
    </location>
</feature>
<evidence type="ECO:0000256" key="1">
    <source>
        <dbReference type="SAM" id="MobiDB-lite"/>
    </source>
</evidence>
<sequence>MRAGGLISLALSLVLCAGAAAALEYSIIPVARPGSGSPLPTAEFKTAPKAVSSHSPVLRPGSRGVAVVAQAPVQSRRGFASPVPVPRPAGLSRQTSGPAYSQPAVAPVNASARAAALCGVRDIRGQKLGRIPGQIAGCGVTEPVQVTELAGVRLSRPAVVDCTTAKTLRNWVEKDAKPVIGRLGGGLAELQVAASYACRPRNNQPGAKISEHGKGHAVDIAALRLRNGMVLSVQSGWNDPVQGKLLRRLHSSACGPFGTVLGPESDRFHKDHFHFDTARYRSGSYCR</sequence>
<dbReference type="Pfam" id="PF06904">
    <property type="entry name" value="Extensin-like_C"/>
    <property type="match status" value="1"/>
</dbReference>
<gene>
    <name evidence="4" type="ORF">SAMN04487991_3526</name>
</gene>
<feature type="region of interest" description="Disordered" evidence="1">
    <location>
        <begin position="78"/>
        <end position="103"/>
    </location>
</feature>
<dbReference type="OrthoDB" id="9809788at2"/>
<name>A0A1I3W1U5_9RHOB</name>
<keyword evidence="2" id="KW-0732">Signal</keyword>
<proteinExistence type="predicted"/>
<evidence type="ECO:0000313" key="5">
    <source>
        <dbReference type="Proteomes" id="UP000199630"/>
    </source>
</evidence>
<dbReference type="InterPro" id="IPR009683">
    <property type="entry name" value="Extensin-like_C"/>
</dbReference>